<protein>
    <submittedName>
        <fullName evidence="1">Uncharacterized protein</fullName>
    </submittedName>
</protein>
<evidence type="ECO:0000313" key="1">
    <source>
        <dbReference type="EMBL" id="EAY07121.1"/>
    </source>
</evidence>
<name>A2EJP7_TRIV3</name>
<reference evidence="1" key="2">
    <citation type="journal article" date="2007" name="Science">
        <title>Draft genome sequence of the sexually transmitted pathogen Trichomonas vaginalis.</title>
        <authorList>
            <person name="Carlton J.M."/>
            <person name="Hirt R.P."/>
            <person name="Silva J.C."/>
            <person name="Delcher A.L."/>
            <person name="Schatz M."/>
            <person name="Zhao Q."/>
            <person name="Wortman J.R."/>
            <person name="Bidwell S.L."/>
            <person name="Alsmark U.C.M."/>
            <person name="Besteiro S."/>
            <person name="Sicheritz-Ponten T."/>
            <person name="Noel C.J."/>
            <person name="Dacks J.B."/>
            <person name="Foster P.G."/>
            <person name="Simillion C."/>
            <person name="Van de Peer Y."/>
            <person name="Miranda-Saavedra D."/>
            <person name="Barton G.J."/>
            <person name="Westrop G.D."/>
            <person name="Mueller S."/>
            <person name="Dessi D."/>
            <person name="Fiori P.L."/>
            <person name="Ren Q."/>
            <person name="Paulsen I."/>
            <person name="Zhang H."/>
            <person name="Bastida-Corcuera F.D."/>
            <person name="Simoes-Barbosa A."/>
            <person name="Brown M.T."/>
            <person name="Hayes R.D."/>
            <person name="Mukherjee M."/>
            <person name="Okumura C.Y."/>
            <person name="Schneider R."/>
            <person name="Smith A.J."/>
            <person name="Vanacova S."/>
            <person name="Villalvazo M."/>
            <person name="Haas B.J."/>
            <person name="Pertea M."/>
            <person name="Feldblyum T.V."/>
            <person name="Utterback T.R."/>
            <person name="Shu C.L."/>
            <person name="Osoegawa K."/>
            <person name="de Jong P.J."/>
            <person name="Hrdy I."/>
            <person name="Horvathova L."/>
            <person name="Zubacova Z."/>
            <person name="Dolezal P."/>
            <person name="Malik S.B."/>
            <person name="Logsdon J.M. Jr."/>
            <person name="Henze K."/>
            <person name="Gupta A."/>
            <person name="Wang C.C."/>
            <person name="Dunne R.L."/>
            <person name="Upcroft J.A."/>
            <person name="Upcroft P."/>
            <person name="White O."/>
            <person name="Salzberg S.L."/>
            <person name="Tang P."/>
            <person name="Chiu C.-H."/>
            <person name="Lee Y.-S."/>
            <person name="Embley T.M."/>
            <person name="Coombs G.H."/>
            <person name="Mottram J.C."/>
            <person name="Tachezy J."/>
            <person name="Fraser-Liggett C.M."/>
            <person name="Johnson P.J."/>
        </authorList>
    </citation>
    <scope>NUCLEOTIDE SEQUENCE [LARGE SCALE GENOMIC DNA]</scope>
    <source>
        <strain evidence="1">G3</strain>
    </source>
</reference>
<dbReference type="VEuPathDB" id="TrichDB:TVAG_342850"/>
<proteinExistence type="predicted"/>
<reference evidence="1" key="1">
    <citation type="submission" date="2006-10" db="EMBL/GenBank/DDBJ databases">
        <authorList>
            <person name="Amadeo P."/>
            <person name="Zhao Q."/>
            <person name="Wortman J."/>
            <person name="Fraser-Liggett C."/>
            <person name="Carlton J."/>
        </authorList>
    </citation>
    <scope>NUCLEOTIDE SEQUENCE</scope>
    <source>
        <strain evidence="1">G3</strain>
    </source>
</reference>
<sequence length="862" mass="100379">MEKCFSFISPGDTLENIMSDLQCIISDRNWSNLVEYIGNRSNNLNSKFDDIKRDKSNIEILFTTYTPSEIASYFIAENDSILFINCLSLLVQKNPFAKTFIDTVLRISPKSVKRLNISSILGTSEKLDCFFQRIFDVYFQYHNEIVLDIIKSFQIRDIIIFLFEKYKFNEDHYDNFLKTLATIYMQENFDNYLKEQFEKLIMNENYLKVGIFLDFLEVASICNALDYKDKFQELVSPFSNSSFVKYLAERSESNKSKNFGRIQLDVLPQSISSPLKRKYMAEILEIESDDILISLADVYYNSRVIPKIITEIFYKNRAYFDNILVEKITRLSSRYNTVKVLQEELVNLNMIERPKIANDFDNLINHLKNGFPDSDRRLLQAFKDFISDKDQENLPIHCCEFEQEVLMKLPPKIKANIAQSLVETLKKNIDNDSNQSNIDKHARTQIIQFNEEDSSEVICFLILRLPINRLMQDFMVDDPSLDCKRLILLHNAAIKSSKSIVFRGKPLPKYGVYIDSFIVQRLRWRYNRGDTLDSLCLDYRFLGLAEDDIALYIKWETTTNPPMSQEMLSSINLGSKEKKVQAFNGMIKLQNVDDKIARTFLASIDISCINDDDLVFGEVPNVTFLSMTPFIWNRKVLYHPHVIDTLKHPDFILSCNLLYLLDQQKHKMLLSNFPHAFAAILYQYSYVSSIPAPDIIKTAILVIENKLSTPIKDQRKNFFYAVVSTIARHGWDIVKFMEIRPEMEWTEPCIVFSICESKFPDAIQILKRRQIEVSEILKKSIPYEELFFGVGTWISKRVEFAVHCASQEIIISNQSWNDFLMMAESEANDDQKVKIRNYLLLCSGSNNRMISNLPMIARPGYV</sequence>
<keyword evidence="2" id="KW-1185">Reference proteome</keyword>
<dbReference type="InParanoid" id="A2EJP7"/>
<dbReference type="VEuPathDB" id="TrichDB:TVAGG3_0579670"/>
<dbReference type="RefSeq" id="XP_001319344.1">
    <property type="nucleotide sequence ID" value="XM_001319309.1"/>
</dbReference>
<dbReference type="AlphaFoldDB" id="A2EJP7"/>
<dbReference type="KEGG" id="tva:4765007"/>
<gene>
    <name evidence="1" type="ORF">TVAG_342850</name>
</gene>
<evidence type="ECO:0000313" key="2">
    <source>
        <dbReference type="Proteomes" id="UP000001542"/>
    </source>
</evidence>
<dbReference type="EMBL" id="DS113407">
    <property type="protein sequence ID" value="EAY07121.1"/>
    <property type="molecule type" value="Genomic_DNA"/>
</dbReference>
<organism evidence="1 2">
    <name type="scientific">Trichomonas vaginalis (strain ATCC PRA-98 / G3)</name>
    <dbReference type="NCBI Taxonomy" id="412133"/>
    <lineage>
        <taxon>Eukaryota</taxon>
        <taxon>Metamonada</taxon>
        <taxon>Parabasalia</taxon>
        <taxon>Trichomonadida</taxon>
        <taxon>Trichomonadidae</taxon>
        <taxon>Trichomonas</taxon>
    </lineage>
</organism>
<accession>A2EJP7</accession>
<dbReference type="Proteomes" id="UP000001542">
    <property type="component" value="Unassembled WGS sequence"/>
</dbReference>